<comment type="caution">
    <text evidence="2">The sequence shown here is derived from an EMBL/GenBank/DDBJ whole genome shotgun (WGS) entry which is preliminary data.</text>
</comment>
<evidence type="ECO:0000256" key="1">
    <source>
        <dbReference type="SAM" id="MobiDB-lite"/>
    </source>
</evidence>
<name>A0ABD2XCI0_9HYME</name>
<feature type="region of interest" description="Disordered" evidence="1">
    <location>
        <begin position="1"/>
        <end position="27"/>
    </location>
</feature>
<dbReference type="AlphaFoldDB" id="A0ABD2XCI0"/>
<evidence type="ECO:0000313" key="2">
    <source>
        <dbReference type="EMBL" id="KAL3402977.1"/>
    </source>
</evidence>
<proteinExistence type="predicted"/>
<organism evidence="2 3">
    <name type="scientific">Trichogramma kaykai</name>
    <dbReference type="NCBI Taxonomy" id="54128"/>
    <lineage>
        <taxon>Eukaryota</taxon>
        <taxon>Metazoa</taxon>
        <taxon>Ecdysozoa</taxon>
        <taxon>Arthropoda</taxon>
        <taxon>Hexapoda</taxon>
        <taxon>Insecta</taxon>
        <taxon>Pterygota</taxon>
        <taxon>Neoptera</taxon>
        <taxon>Endopterygota</taxon>
        <taxon>Hymenoptera</taxon>
        <taxon>Apocrita</taxon>
        <taxon>Proctotrupomorpha</taxon>
        <taxon>Chalcidoidea</taxon>
        <taxon>Trichogrammatidae</taxon>
        <taxon>Trichogramma</taxon>
    </lineage>
</organism>
<accession>A0ABD2XCI0</accession>
<protein>
    <submittedName>
        <fullName evidence="2">Uncharacterized protein</fullName>
    </submittedName>
</protein>
<sequence>MGLVERSNGGTTVVQALDAQPQPARPGRSRDLFGVQLEVSFSPFILDIVRVLFTRREIGGKVKVETAVFILFEKNIESISIDI</sequence>
<dbReference type="Proteomes" id="UP001627154">
    <property type="component" value="Unassembled WGS sequence"/>
</dbReference>
<gene>
    <name evidence="2" type="ORF">TKK_004129</name>
</gene>
<keyword evidence="3" id="KW-1185">Reference proteome</keyword>
<evidence type="ECO:0000313" key="3">
    <source>
        <dbReference type="Proteomes" id="UP001627154"/>
    </source>
</evidence>
<reference evidence="2 3" key="1">
    <citation type="journal article" date="2024" name="bioRxiv">
        <title>A reference genome for Trichogramma kaykai: A tiny desert-dwelling parasitoid wasp with competing sex-ratio distorters.</title>
        <authorList>
            <person name="Culotta J."/>
            <person name="Lindsey A.R."/>
        </authorList>
    </citation>
    <scope>NUCLEOTIDE SEQUENCE [LARGE SCALE GENOMIC DNA]</scope>
    <source>
        <strain evidence="2 3">KSX58</strain>
    </source>
</reference>
<dbReference type="EMBL" id="JBJJXI010000032">
    <property type="protein sequence ID" value="KAL3402977.1"/>
    <property type="molecule type" value="Genomic_DNA"/>
</dbReference>